<feature type="non-terminal residue" evidence="2">
    <location>
        <position position="1"/>
    </location>
</feature>
<evidence type="ECO:0000256" key="1">
    <source>
        <dbReference type="SAM" id="MobiDB-lite"/>
    </source>
</evidence>
<reference evidence="3" key="1">
    <citation type="submission" date="2015-05" db="EMBL/GenBank/DDBJ databases">
        <authorList>
            <person name="Fogelqvist Johan"/>
        </authorList>
    </citation>
    <scope>NUCLEOTIDE SEQUENCE [LARGE SCALE GENOMIC DNA]</scope>
</reference>
<evidence type="ECO:0000313" key="3">
    <source>
        <dbReference type="Proteomes" id="UP000045706"/>
    </source>
</evidence>
<feature type="region of interest" description="Disordered" evidence="1">
    <location>
        <begin position="205"/>
        <end position="258"/>
    </location>
</feature>
<protein>
    <submittedName>
        <fullName evidence="2">Uncharacterized protein</fullName>
    </submittedName>
</protein>
<sequence>ENNFENPLTSSFGGALRLSADLTSIREGQIYTKEPVTSERDIAGVVASARRYRYTSPEVEQIASSPRPPSPAMQSSWRAGLTNSLTSYEPYNPGSTKAYFQQPYSNGLPSHNCIHSGVNCPGYPLQEGTCQRAQVQRTSAIPLGPKDFSCVPLDPYNTLPWDGQGHMVRTNPSQGWSPVNDDNRHTLSTIQGAVDPKLRPLLPTPTNPLSSRVNGQEVPQQAGIGNRKGYENAMGAIASHQNARTSHATDRSQTSKSG</sequence>
<dbReference type="EMBL" id="CVQI01037562">
    <property type="protein sequence ID" value="CRK48475.1"/>
    <property type="molecule type" value="Genomic_DNA"/>
</dbReference>
<dbReference type="AlphaFoldDB" id="A0A0G4NPT8"/>
<feature type="compositionally biased region" description="Polar residues" evidence="1">
    <location>
        <begin position="239"/>
        <end position="258"/>
    </location>
</feature>
<name>A0A0G4NPT8_VERLO</name>
<evidence type="ECO:0000313" key="2">
    <source>
        <dbReference type="EMBL" id="CRK48475.1"/>
    </source>
</evidence>
<organism evidence="2 3">
    <name type="scientific">Verticillium longisporum</name>
    <name type="common">Verticillium dahliae var. longisporum</name>
    <dbReference type="NCBI Taxonomy" id="100787"/>
    <lineage>
        <taxon>Eukaryota</taxon>
        <taxon>Fungi</taxon>
        <taxon>Dikarya</taxon>
        <taxon>Ascomycota</taxon>
        <taxon>Pezizomycotina</taxon>
        <taxon>Sordariomycetes</taxon>
        <taxon>Hypocreomycetidae</taxon>
        <taxon>Glomerellales</taxon>
        <taxon>Plectosphaerellaceae</taxon>
        <taxon>Verticillium</taxon>
    </lineage>
</organism>
<dbReference type="Proteomes" id="UP000045706">
    <property type="component" value="Unassembled WGS sequence"/>
</dbReference>
<gene>
    <name evidence="2" type="ORF">BN1723_016893</name>
</gene>
<feature type="non-terminal residue" evidence="2">
    <location>
        <position position="258"/>
    </location>
</feature>
<accession>A0A0G4NPT8</accession>
<proteinExistence type="predicted"/>